<dbReference type="Proteomes" id="UP000074561">
    <property type="component" value="Chromosome"/>
</dbReference>
<evidence type="ECO:0000256" key="1">
    <source>
        <dbReference type="SAM" id="MobiDB-lite"/>
    </source>
</evidence>
<evidence type="ECO:0000313" key="2">
    <source>
        <dbReference type="EMBL" id="AMP07444.1"/>
    </source>
</evidence>
<sequence>MTLALATAACTEPNKEAGAGRPRPSMFSLSNRKNQTFNPIPEIAFMAT</sequence>
<reference evidence="2 3" key="1">
    <citation type="submission" date="2015-11" db="EMBL/GenBank/DDBJ databases">
        <title>Exploring the genomic traits of fungus-feeding bacterial genus Collimonas.</title>
        <authorList>
            <person name="Song C."/>
            <person name="Schmidt R."/>
            <person name="de Jager V."/>
            <person name="Krzyzanowska D."/>
            <person name="Jongedijk E."/>
            <person name="Cankar K."/>
            <person name="Beekwilder J."/>
            <person name="van Veen A."/>
            <person name="de Boer W."/>
            <person name="van Veen J.A."/>
            <person name="Garbeva P."/>
        </authorList>
    </citation>
    <scope>NUCLEOTIDE SEQUENCE [LARGE SCALE GENOMIC DNA]</scope>
    <source>
        <strain evidence="2 3">Ter91</strain>
    </source>
</reference>
<organism evidence="2 3">
    <name type="scientific">Collimonas pratensis</name>
    <dbReference type="NCBI Taxonomy" id="279113"/>
    <lineage>
        <taxon>Bacteria</taxon>
        <taxon>Pseudomonadati</taxon>
        <taxon>Pseudomonadota</taxon>
        <taxon>Betaproteobacteria</taxon>
        <taxon>Burkholderiales</taxon>
        <taxon>Oxalobacteraceae</taxon>
        <taxon>Collimonas</taxon>
    </lineage>
</organism>
<name>A0A127QBQ1_9BURK</name>
<dbReference type="AlphaFoldDB" id="A0A127QBQ1"/>
<dbReference type="PATRIC" id="fig|279113.9.peg.5104"/>
<evidence type="ECO:0000313" key="3">
    <source>
        <dbReference type="Proteomes" id="UP000074561"/>
    </source>
</evidence>
<protein>
    <submittedName>
        <fullName evidence="2">Uncharacterized protein</fullName>
    </submittedName>
</protein>
<feature type="region of interest" description="Disordered" evidence="1">
    <location>
        <begin position="1"/>
        <end position="33"/>
    </location>
</feature>
<accession>A0A127QBQ1</accession>
<dbReference type="KEGG" id="cpra:CPter91_5156"/>
<proteinExistence type="predicted"/>
<gene>
    <name evidence="2" type="ORF">CPter91_5156</name>
</gene>
<dbReference type="EMBL" id="CP013234">
    <property type="protein sequence ID" value="AMP07444.1"/>
    <property type="molecule type" value="Genomic_DNA"/>
</dbReference>
<dbReference type="STRING" id="279113.CPter91_5156"/>